<dbReference type="Proteomes" id="UP000463700">
    <property type="component" value="Unassembled WGS sequence"/>
</dbReference>
<dbReference type="AlphaFoldDB" id="A0A6N6WFV4"/>
<sequence>MKTIINEVKRFVREEDGVAAIEYGLLAGLIAVMIIAGATLAGTSLNTLFANVGAQLKTAAANVNG</sequence>
<proteinExistence type="predicted"/>
<evidence type="ECO:0000256" key="1">
    <source>
        <dbReference type="SAM" id="Phobius"/>
    </source>
</evidence>
<dbReference type="EMBL" id="VOSW01000030">
    <property type="protein sequence ID" value="KAE8758664.1"/>
    <property type="molecule type" value="Genomic_DNA"/>
</dbReference>
<protein>
    <submittedName>
        <fullName evidence="2">Flp family type IVb pilin</fullName>
    </submittedName>
</protein>
<name>A0A6N6WFV4_9BURK</name>
<dbReference type="Pfam" id="PF04964">
    <property type="entry name" value="Flp_Fap"/>
    <property type="match status" value="1"/>
</dbReference>
<comment type="caution">
    <text evidence="2">The sequence shown here is derived from an EMBL/GenBank/DDBJ whole genome shotgun (WGS) entry which is preliminary data.</text>
</comment>
<organism evidence="2 3">
    <name type="scientific">Paraburkholderia madseniana</name>
    <dbReference type="NCBI Taxonomy" id="2599607"/>
    <lineage>
        <taxon>Bacteria</taxon>
        <taxon>Pseudomonadati</taxon>
        <taxon>Pseudomonadota</taxon>
        <taxon>Betaproteobacteria</taxon>
        <taxon>Burkholderiales</taxon>
        <taxon>Burkholderiaceae</taxon>
        <taxon>Paraburkholderia</taxon>
    </lineage>
</organism>
<gene>
    <name evidence="2" type="ORF">FSO04_17375</name>
</gene>
<dbReference type="OrthoDB" id="5325135at2"/>
<reference evidence="2 3" key="1">
    <citation type="journal article" date="2020" name="Int. J. Syst. Evol. Microbiol.">
        <title>Paraburkholderia madseniana sp. nov., a phenolic acid-degrading bacterium isolated from acidic forest soil.</title>
        <authorList>
            <person name="Wilhelm R.C."/>
            <person name="Murphy S.J.L."/>
            <person name="Feriancek N.M."/>
            <person name="Karasz D.C."/>
            <person name="DeRito C.M."/>
            <person name="Newman J.D."/>
            <person name="Buckley D.H."/>
        </authorList>
    </citation>
    <scope>NUCLEOTIDE SEQUENCE [LARGE SCALE GENOMIC DNA]</scope>
    <source>
        <strain evidence="2 3">RP11</strain>
    </source>
</reference>
<dbReference type="InterPro" id="IPR007047">
    <property type="entry name" value="Flp_Fap"/>
</dbReference>
<keyword evidence="1" id="KW-0812">Transmembrane</keyword>
<feature type="transmembrane region" description="Helical" evidence="1">
    <location>
        <begin position="20"/>
        <end position="41"/>
    </location>
</feature>
<keyword evidence="1" id="KW-0472">Membrane</keyword>
<accession>A0A6N6WFV4</accession>
<evidence type="ECO:0000313" key="2">
    <source>
        <dbReference type="EMBL" id="KAE8758664.1"/>
    </source>
</evidence>
<keyword evidence="1" id="KW-1133">Transmembrane helix</keyword>
<dbReference type="RefSeq" id="WP_120297609.1">
    <property type="nucleotide sequence ID" value="NZ_VOSW01000030.1"/>
</dbReference>
<evidence type="ECO:0000313" key="3">
    <source>
        <dbReference type="Proteomes" id="UP000463700"/>
    </source>
</evidence>